<keyword evidence="1" id="KW-0479">Metal-binding</keyword>
<accession>A0A0G4PTL6</accession>
<keyword evidence="6" id="KW-1185">Reference proteome</keyword>
<evidence type="ECO:0000256" key="3">
    <source>
        <dbReference type="SAM" id="MobiDB-lite"/>
    </source>
</evidence>
<dbReference type="InterPro" id="IPR002219">
    <property type="entry name" value="PKC_DAG/PE"/>
</dbReference>
<evidence type="ECO:0000256" key="1">
    <source>
        <dbReference type="ARBA" id="ARBA00022723"/>
    </source>
</evidence>
<dbReference type="SMART" id="SM00109">
    <property type="entry name" value="C1"/>
    <property type="match status" value="1"/>
</dbReference>
<feature type="domain" description="Phorbol-ester/DAG-type" evidence="4">
    <location>
        <begin position="706"/>
        <end position="756"/>
    </location>
</feature>
<gene>
    <name evidence="5" type="ORF">PCAMFM013_S036g000072</name>
</gene>
<dbReference type="PROSITE" id="PS00479">
    <property type="entry name" value="ZF_DAG_PE_1"/>
    <property type="match status" value="1"/>
</dbReference>
<feature type="region of interest" description="Disordered" evidence="3">
    <location>
        <begin position="432"/>
        <end position="469"/>
    </location>
</feature>
<keyword evidence="5" id="KW-0418">Kinase</keyword>
<evidence type="ECO:0000313" key="6">
    <source>
        <dbReference type="Proteomes" id="UP000053732"/>
    </source>
</evidence>
<feature type="region of interest" description="Disordered" evidence="3">
    <location>
        <begin position="781"/>
        <end position="802"/>
    </location>
</feature>
<dbReference type="SUPFAM" id="SSF57889">
    <property type="entry name" value="Cysteine-rich domain"/>
    <property type="match status" value="1"/>
</dbReference>
<dbReference type="FunFam" id="3.30.60.20:FF:000034">
    <property type="entry name" value="Protein kinase C"/>
    <property type="match status" value="1"/>
</dbReference>
<dbReference type="EMBL" id="HG793169">
    <property type="protein sequence ID" value="CRL29488.1"/>
    <property type="molecule type" value="Genomic_DNA"/>
</dbReference>
<evidence type="ECO:0000313" key="5">
    <source>
        <dbReference type="EMBL" id="CRL29488.1"/>
    </source>
</evidence>
<dbReference type="CDD" id="cd20823">
    <property type="entry name" value="C1_ScPKC1-like_rpt2"/>
    <property type="match status" value="1"/>
</dbReference>
<proteinExistence type="predicted"/>
<organism evidence="5 6">
    <name type="scientific">Penicillium camemberti (strain FM 013)</name>
    <dbReference type="NCBI Taxonomy" id="1429867"/>
    <lineage>
        <taxon>Eukaryota</taxon>
        <taxon>Fungi</taxon>
        <taxon>Dikarya</taxon>
        <taxon>Ascomycota</taxon>
        <taxon>Pezizomycotina</taxon>
        <taxon>Eurotiomycetes</taxon>
        <taxon>Eurotiomycetidae</taxon>
        <taxon>Eurotiales</taxon>
        <taxon>Aspergillaceae</taxon>
        <taxon>Penicillium</taxon>
    </lineage>
</organism>
<dbReference type="Pfam" id="PF00130">
    <property type="entry name" value="C1_1"/>
    <property type="match status" value="1"/>
</dbReference>
<protein>
    <submittedName>
        <fullName evidence="5">Protein kinase C</fullName>
    </submittedName>
</protein>
<dbReference type="InterPro" id="IPR046349">
    <property type="entry name" value="C1-like_sf"/>
</dbReference>
<reference evidence="5 6" key="1">
    <citation type="journal article" date="2014" name="Nat. Commun.">
        <title>Multiple recent horizontal transfers of a large genomic region in cheese making fungi.</title>
        <authorList>
            <person name="Cheeseman K."/>
            <person name="Ropars J."/>
            <person name="Renault P."/>
            <person name="Dupont J."/>
            <person name="Gouzy J."/>
            <person name="Branca A."/>
            <person name="Abraham A.L."/>
            <person name="Ceppi M."/>
            <person name="Conseiller E."/>
            <person name="Debuchy R."/>
            <person name="Malagnac F."/>
            <person name="Goarin A."/>
            <person name="Silar P."/>
            <person name="Lacoste S."/>
            <person name="Sallet E."/>
            <person name="Bensimon A."/>
            <person name="Giraud T."/>
            <person name="Brygoo Y."/>
        </authorList>
    </citation>
    <scope>NUCLEOTIDE SEQUENCE [LARGE SCALE GENOMIC DNA]</scope>
    <source>
        <strain evidence="6">FM 013</strain>
    </source>
</reference>
<evidence type="ECO:0000256" key="2">
    <source>
        <dbReference type="ARBA" id="ARBA00022833"/>
    </source>
</evidence>
<feature type="compositionally biased region" description="Low complexity" evidence="3">
    <location>
        <begin position="197"/>
        <end position="209"/>
    </location>
</feature>
<evidence type="ECO:0000259" key="4">
    <source>
        <dbReference type="PROSITE" id="PS50081"/>
    </source>
</evidence>
<dbReference type="AlphaFoldDB" id="A0A0G4PTL6"/>
<name>A0A0G4PTL6_PENC3</name>
<feature type="compositionally biased region" description="Polar residues" evidence="3">
    <location>
        <begin position="781"/>
        <end position="791"/>
    </location>
</feature>
<keyword evidence="5" id="KW-0808">Transferase</keyword>
<dbReference type="GO" id="GO:0046872">
    <property type="term" value="F:metal ion binding"/>
    <property type="evidence" value="ECO:0007669"/>
    <property type="project" value="UniProtKB-KW"/>
</dbReference>
<feature type="compositionally biased region" description="Basic and acidic residues" evidence="3">
    <location>
        <begin position="165"/>
        <end position="175"/>
    </location>
</feature>
<feature type="compositionally biased region" description="Basic and acidic residues" evidence="3">
    <location>
        <begin position="213"/>
        <end position="227"/>
    </location>
</feature>
<dbReference type="Proteomes" id="UP000053732">
    <property type="component" value="Unassembled WGS sequence"/>
</dbReference>
<dbReference type="GO" id="GO:0016301">
    <property type="term" value="F:kinase activity"/>
    <property type="evidence" value="ECO:0007669"/>
    <property type="project" value="UniProtKB-KW"/>
</dbReference>
<feature type="region of interest" description="Disordered" evidence="3">
    <location>
        <begin position="70"/>
        <end position="241"/>
    </location>
</feature>
<dbReference type="PROSITE" id="PS50081">
    <property type="entry name" value="ZF_DAG_PE_2"/>
    <property type="match status" value="1"/>
</dbReference>
<dbReference type="STRING" id="1429867.A0A0G4PTL6"/>
<dbReference type="Gene3D" id="3.30.60.20">
    <property type="match status" value="1"/>
</dbReference>
<feature type="compositionally biased region" description="Polar residues" evidence="3">
    <location>
        <begin position="135"/>
        <end position="160"/>
    </location>
</feature>
<feature type="compositionally biased region" description="Basic and acidic residues" evidence="3">
    <location>
        <begin position="455"/>
        <end position="469"/>
    </location>
</feature>
<sequence length="852" mass="95232">MQARIQQTQNSVGPLFLVDDYGVCTQNKTIALQPRITSALVDTRKKCPGTTESAILRLSENQSERCLGSDFQEDLSRIPQQEPLVLRDEEPEDLIQPVSELENQEPTGNEESARSGDVGNEQTKMPATPKYQNRPKASTESANQERTGISAPKQANQKPANRTPPPEHQHRHTEPPDASGSLLGNFPLEEPSPTPSRSPSAAPRAPEPAQDVEPSRSDESVAEEPHEQQLQTELHAVAPRDIDLDVRQENILMRPRKRKAREDPDFLTYLAMELQEENDQLEMLAAFSTALINTKPPQPRPHRADLPSKPETWKQMLSEALTGPLIDLGIPLTEPEHNRTPDRATEAQNGIKRRACRVLGRPTLDVGKLDTSKAFAGLLAQVKNVYQDRLDQIQTQLTEELQSWRAEQEAREDLHIARLATLEHKVTKLRKELEKAQQPTQRKQQRQLETTKQSESSHLKPARDSPKEARRILFRREEGQTAPRSEREDIILTVNRGPSKGGFPGFMRAIDAGYTGIGAVTVLEKGALGSMLLPAHWDLLWYRVKVYGVHTRRYLGCELGLPREEIELGTEVRLKRDLAWGKPRELQNSTRKGSTIVITVGSLEEARKLLAYGIRFRGSRYRTEHYGEVGVDIVCPLCSRLGDRSFKACGSNPLYCFIYTGPYEGNEHTCRVLDFLKYAAGMQCADSNKANYETDPDEEKINHRIPHRFEGFSNLSANWCCHCGYLLPFGRKNAKRCTECGLTSHTHCTHLVPDFCGISMEAANQILETLIRAKNHKKSTFVSSSLSNHKPPQSAARHPLLPKSSSGPATLAAAAATGLCSPTQQTPSLTASFFLYSLDPSVYANFQKPAPR</sequence>
<keyword evidence="2" id="KW-0862">Zinc</keyword>